<keyword evidence="2" id="KW-0349">Heme</keyword>
<evidence type="ECO:0000256" key="1">
    <source>
        <dbReference type="ARBA" id="ARBA00022448"/>
    </source>
</evidence>
<evidence type="ECO:0000256" key="2">
    <source>
        <dbReference type="ARBA" id="ARBA00022617"/>
    </source>
</evidence>
<keyword evidence="5" id="KW-0249">Electron transport</keyword>
<comment type="caution">
    <text evidence="9">The sequence shown here is derived from an EMBL/GenBank/DDBJ whole genome shotgun (WGS) entry which is preliminary data.</text>
</comment>
<dbReference type="PANTHER" id="PTHR35038">
    <property type="entry name" value="DISSIMILATORY SULFITE REDUCTASE SIRA"/>
    <property type="match status" value="1"/>
</dbReference>
<evidence type="ECO:0000313" key="10">
    <source>
        <dbReference type="Proteomes" id="UP001139293"/>
    </source>
</evidence>
<feature type="domain" description="Cytochrome c-type protein NrfB-like" evidence="8">
    <location>
        <begin position="64"/>
        <end position="152"/>
    </location>
</feature>
<evidence type="ECO:0000256" key="6">
    <source>
        <dbReference type="ARBA" id="ARBA00023004"/>
    </source>
</evidence>
<evidence type="ECO:0000259" key="8">
    <source>
        <dbReference type="Pfam" id="PF22678"/>
    </source>
</evidence>
<keyword evidence="6" id="KW-0408">Iron</keyword>
<organism evidence="9 10">
    <name type="scientific">Shewanella pneumatophori</name>
    <dbReference type="NCBI Taxonomy" id="314092"/>
    <lineage>
        <taxon>Bacteria</taxon>
        <taxon>Pseudomonadati</taxon>
        <taxon>Pseudomonadota</taxon>
        <taxon>Gammaproteobacteria</taxon>
        <taxon>Alteromonadales</taxon>
        <taxon>Shewanellaceae</taxon>
        <taxon>Shewanella</taxon>
    </lineage>
</organism>
<reference evidence="9" key="1">
    <citation type="submission" date="2022-01" db="EMBL/GenBank/DDBJ databases">
        <title>Whole genome-based taxonomy of the Shewanellaceae.</title>
        <authorList>
            <person name="Martin-Rodriguez A.J."/>
        </authorList>
    </citation>
    <scope>NUCLEOTIDE SEQUENCE</scope>
    <source>
        <strain evidence="9">KCTC 23973</strain>
    </source>
</reference>
<dbReference type="EMBL" id="JAKILB010000003">
    <property type="protein sequence ID" value="MCL1138125.1"/>
    <property type="molecule type" value="Genomic_DNA"/>
</dbReference>
<gene>
    <name evidence="9" type="ORF">L2740_06135</name>
</gene>
<dbReference type="PANTHER" id="PTHR35038:SF5">
    <property type="entry name" value="CYTOCHROME C-TYPE PROTEIN NRFB"/>
    <property type="match status" value="1"/>
</dbReference>
<evidence type="ECO:0000256" key="4">
    <source>
        <dbReference type="ARBA" id="ARBA00022729"/>
    </source>
</evidence>
<keyword evidence="3" id="KW-0479">Metal-binding</keyword>
<dbReference type="Gene3D" id="1.10.3820.10">
    <property type="entry name" value="Di-heme elbow motif domain"/>
    <property type="match status" value="1"/>
</dbReference>
<sequence length="156" mass="17031">MSRLFKYSAPVLMSILLVVAASTVSIQAIAAEFKINENKQCIMCHKRNGVMQGVHANNALDISCQDCHGEKEGHPRKASNLVGFGEKSAADANTQTQRCLACHDHDVLAQDDWSHDVHSNKVNCASCHLLHPNKDPIVGVSEKERSELCSSCHVAK</sequence>
<keyword evidence="4 7" id="KW-0732">Signal</keyword>
<protein>
    <submittedName>
        <fullName evidence="9">Nitrite reductase</fullName>
    </submittedName>
</protein>
<dbReference type="Gene3D" id="1.10.1130.10">
    <property type="entry name" value="Flavocytochrome C3, Chain A"/>
    <property type="match status" value="1"/>
</dbReference>
<proteinExistence type="predicted"/>
<dbReference type="InterPro" id="IPR038266">
    <property type="entry name" value="NapC/NirT_cytc_sf"/>
</dbReference>
<evidence type="ECO:0000313" key="9">
    <source>
        <dbReference type="EMBL" id="MCL1138125.1"/>
    </source>
</evidence>
<feature type="signal peptide" evidence="7">
    <location>
        <begin position="1"/>
        <end position="30"/>
    </location>
</feature>
<dbReference type="InterPro" id="IPR053875">
    <property type="entry name" value="Cytochrom_c_NrfB-like_dom"/>
</dbReference>
<accession>A0A9X2CH62</accession>
<dbReference type="InterPro" id="IPR051829">
    <property type="entry name" value="Multiheme_Cytochr_ET"/>
</dbReference>
<feature type="chain" id="PRO_5040902395" evidence="7">
    <location>
        <begin position="31"/>
        <end position="156"/>
    </location>
</feature>
<dbReference type="GO" id="GO:0046872">
    <property type="term" value="F:metal ion binding"/>
    <property type="evidence" value="ECO:0007669"/>
    <property type="project" value="UniProtKB-KW"/>
</dbReference>
<dbReference type="Pfam" id="PF22678">
    <property type="entry name" value="Cytochrom_c_NrfB-like"/>
    <property type="match status" value="1"/>
</dbReference>
<dbReference type="Proteomes" id="UP001139293">
    <property type="component" value="Unassembled WGS sequence"/>
</dbReference>
<keyword evidence="10" id="KW-1185">Reference proteome</keyword>
<keyword evidence="1" id="KW-0813">Transport</keyword>
<dbReference type="SUPFAM" id="SSF48695">
    <property type="entry name" value="Multiheme cytochromes"/>
    <property type="match status" value="1"/>
</dbReference>
<evidence type="ECO:0000256" key="7">
    <source>
        <dbReference type="SAM" id="SignalP"/>
    </source>
</evidence>
<dbReference type="InterPro" id="IPR036280">
    <property type="entry name" value="Multihaem_cyt_sf"/>
</dbReference>
<evidence type="ECO:0000256" key="3">
    <source>
        <dbReference type="ARBA" id="ARBA00022723"/>
    </source>
</evidence>
<dbReference type="RefSeq" id="WP_248949219.1">
    <property type="nucleotide sequence ID" value="NZ_JAKILB010000003.1"/>
</dbReference>
<dbReference type="GO" id="GO:0016491">
    <property type="term" value="F:oxidoreductase activity"/>
    <property type="evidence" value="ECO:0007669"/>
    <property type="project" value="TreeGrafter"/>
</dbReference>
<evidence type="ECO:0000256" key="5">
    <source>
        <dbReference type="ARBA" id="ARBA00022982"/>
    </source>
</evidence>
<name>A0A9X2CH62_9GAMM</name>
<dbReference type="AlphaFoldDB" id="A0A9X2CH62"/>